<dbReference type="InterPro" id="IPR056016">
    <property type="entry name" value="DUF7595"/>
</dbReference>
<dbReference type="Proteomes" id="UP001231189">
    <property type="component" value="Unassembled WGS sequence"/>
</dbReference>
<feature type="domain" description="DUF7595" evidence="1">
    <location>
        <begin position="116"/>
        <end position="383"/>
    </location>
</feature>
<dbReference type="PANTHER" id="PTHR35828:SF22">
    <property type="entry name" value="OS10G0103633 PROTEIN"/>
    <property type="match status" value="1"/>
</dbReference>
<name>A0AAD8R5N5_LOLMU</name>
<dbReference type="AlphaFoldDB" id="A0AAD8R5N5"/>
<evidence type="ECO:0000313" key="3">
    <source>
        <dbReference type="Proteomes" id="UP001231189"/>
    </source>
</evidence>
<dbReference type="InterPro" id="IPR036047">
    <property type="entry name" value="F-box-like_dom_sf"/>
</dbReference>
<reference evidence="2" key="1">
    <citation type="submission" date="2023-07" db="EMBL/GenBank/DDBJ databases">
        <title>A chromosome-level genome assembly of Lolium multiflorum.</title>
        <authorList>
            <person name="Chen Y."/>
            <person name="Copetti D."/>
            <person name="Kolliker R."/>
            <person name="Studer B."/>
        </authorList>
    </citation>
    <scope>NUCLEOTIDE SEQUENCE</scope>
    <source>
        <strain evidence="2">02402/16</strain>
        <tissue evidence="2">Leaf</tissue>
    </source>
</reference>
<dbReference type="SUPFAM" id="SSF81383">
    <property type="entry name" value="F-box domain"/>
    <property type="match status" value="1"/>
</dbReference>
<keyword evidence="3" id="KW-1185">Reference proteome</keyword>
<proteinExistence type="predicted"/>
<gene>
    <name evidence="2" type="ORF">QYE76_019401</name>
</gene>
<dbReference type="Pfam" id="PF24523">
    <property type="entry name" value="DUF7595"/>
    <property type="match status" value="1"/>
</dbReference>
<accession>A0AAD8R5N5</accession>
<organism evidence="2 3">
    <name type="scientific">Lolium multiflorum</name>
    <name type="common">Italian ryegrass</name>
    <name type="synonym">Lolium perenne subsp. multiflorum</name>
    <dbReference type="NCBI Taxonomy" id="4521"/>
    <lineage>
        <taxon>Eukaryota</taxon>
        <taxon>Viridiplantae</taxon>
        <taxon>Streptophyta</taxon>
        <taxon>Embryophyta</taxon>
        <taxon>Tracheophyta</taxon>
        <taxon>Spermatophyta</taxon>
        <taxon>Magnoliopsida</taxon>
        <taxon>Liliopsida</taxon>
        <taxon>Poales</taxon>
        <taxon>Poaceae</taxon>
        <taxon>BOP clade</taxon>
        <taxon>Pooideae</taxon>
        <taxon>Poodae</taxon>
        <taxon>Poeae</taxon>
        <taxon>Poeae Chloroplast Group 2 (Poeae type)</taxon>
        <taxon>Loliodinae</taxon>
        <taxon>Loliinae</taxon>
        <taxon>Lolium</taxon>
    </lineage>
</organism>
<evidence type="ECO:0000313" key="2">
    <source>
        <dbReference type="EMBL" id="KAK1613884.1"/>
    </source>
</evidence>
<sequence length="406" mass="45495">MAPCKRRRGNTCAAAAAAETPIAWTLPAELMLEIVARSDPGTLVRFAATCKLLRRDIVCPSFLRRDDVGRQAAPCILAYLRTYSGNPATLVHPSTAVAASFFRDHLWRVMARKKAVSLLEEYRPVASRRGLVLLLRRNLRNRPKSKRCSDVCVYDPMTGARTFLSRPPDIKRNTERYHEHEYVLLTAADGIGCSFMLLAADFYGRRITVQTASPCGTWGPLTYVEDEDRWWTFVTQYRDPAVLRGGVIHWLASQQQILSYNLGTGKTSSVKLPPTARKVKELLLATSSDGEVLKLIGIKGFVISVWLQLPVSAGSAGWAPEAVIDMEEKFRLMDPTFPPGGPDLPIVFQGFGKRTGDVVLLRMPRFSFYELIILDLKTKDMHMQKCDGQFLEIDLASRLQNTKIFS</sequence>
<evidence type="ECO:0000259" key="1">
    <source>
        <dbReference type="Pfam" id="PF24523"/>
    </source>
</evidence>
<comment type="caution">
    <text evidence="2">The sequence shown here is derived from an EMBL/GenBank/DDBJ whole genome shotgun (WGS) entry which is preliminary data.</text>
</comment>
<dbReference type="CDD" id="cd09917">
    <property type="entry name" value="F-box_SF"/>
    <property type="match status" value="1"/>
</dbReference>
<dbReference type="EMBL" id="JAUUTY010000006">
    <property type="protein sequence ID" value="KAK1613884.1"/>
    <property type="molecule type" value="Genomic_DNA"/>
</dbReference>
<protein>
    <recommendedName>
        <fullName evidence="1">DUF7595 domain-containing protein</fullName>
    </recommendedName>
</protein>
<dbReference type="PANTHER" id="PTHR35828">
    <property type="entry name" value="OS08G0203800 PROTEIN-RELATED"/>
    <property type="match status" value="1"/>
</dbReference>